<evidence type="ECO:0000256" key="1">
    <source>
        <dbReference type="SAM" id="Coils"/>
    </source>
</evidence>
<evidence type="ECO:0000313" key="3">
    <source>
        <dbReference type="Proteomes" id="UP000186698"/>
    </source>
</evidence>
<evidence type="ECO:0000313" key="4">
    <source>
        <dbReference type="RefSeq" id="XP_018107513.1"/>
    </source>
</evidence>
<feature type="region of interest" description="Disordered" evidence="2">
    <location>
        <begin position="188"/>
        <end position="260"/>
    </location>
</feature>
<feature type="coiled-coil region" evidence="1">
    <location>
        <begin position="114"/>
        <end position="166"/>
    </location>
</feature>
<organism evidence="3 4">
    <name type="scientific">Xenopus laevis</name>
    <name type="common">African clawed frog</name>
    <dbReference type="NCBI Taxonomy" id="8355"/>
    <lineage>
        <taxon>Eukaryota</taxon>
        <taxon>Metazoa</taxon>
        <taxon>Chordata</taxon>
        <taxon>Craniata</taxon>
        <taxon>Vertebrata</taxon>
        <taxon>Euteleostomi</taxon>
        <taxon>Amphibia</taxon>
        <taxon>Batrachia</taxon>
        <taxon>Anura</taxon>
        <taxon>Pipoidea</taxon>
        <taxon>Pipidae</taxon>
        <taxon>Xenopodinae</taxon>
        <taxon>Xenopus</taxon>
        <taxon>Xenopus</taxon>
    </lineage>
</organism>
<name>A0A8J0UQ52_XENLA</name>
<feature type="compositionally biased region" description="Basic and acidic residues" evidence="2">
    <location>
        <begin position="188"/>
        <end position="200"/>
    </location>
</feature>
<evidence type="ECO:0000256" key="2">
    <source>
        <dbReference type="SAM" id="MobiDB-lite"/>
    </source>
</evidence>
<accession>A0A8J0UQ52</accession>
<dbReference type="KEGG" id="xla:108710848"/>
<sequence>MSFADIAKTTDKIAEVLSFSEQDRNQIVNDIKSFSLPDLASPGDVNRQLNSLMRRECNLKCHATALVEYLKVKRIPRGLRVPLAPILCKNDSVYKKEWNMILNRCSLDLMALTIRHLQTALQQVQQQITLTEQELRKNHREMESTLSEIRAEIAQYERELMLNKIRKFKRDTEDYASEQVYTWKTYRREQRNKRQAERRPGRTISDVSSSSGSSNSQAAGDFLSSTPAPNENIGRSEGGGSRGKAALPRIRMSQRKVNQR</sequence>
<dbReference type="AlphaFoldDB" id="A0A8J0UQ52"/>
<dbReference type="Proteomes" id="UP000186698">
    <property type="component" value="Chromosome 3L"/>
</dbReference>
<protein>
    <submittedName>
        <fullName evidence="4">Uncharacterized protein LOC108710848</fullName>
    </submittedName>
</protein>
<keyword evidence="3" id="KW-1185">Reference proteome</keyword>
<dbReference type="GeneID" id="108710848"/>
<feature type="compositionally biased region" description="Low complexity" evidence="2">
    <location>
        <begin position="205"/>
        <end position="216"/>
    </location>
</feature>
<keyword evidence="1" id="KW-0175">Coiled coil</keyword>
<reference evidence="4" key="1">
    <citation type="submission" date="2025-08" db="UniProtKB">
        <authorList>
            <consortium name="RefSeq"/>
        </authorList>
    </citation>
    <scope>IDENTIFICATION</scope>
    <source>
        <strain evidence="4">J_2021</strain>
        <tissue evidence="4">Erythrocytes</tissue>
    </source>
</reference>
<gene>
    <name evidence="4" type="primary">LOC108710848</name>
</gene>
<dbReference type="RefSeq" id="XP_018107513.1">
    <property type="nucleotide sequence ID" value="XM_018252024.2"/>
</dbReference>
<proteinExistence type="predicted"/>